<proteinExistence type="predicted"/>
<dbReference type="InterPro" id="IPR050851">
    <property type="entry name" value="mRNA_Cap_2O-Ribose_MeTrfase"/>
</dbReference>
<evidence type="ECO:0000259" key="1">
    <source>
        <dbReference type="Pfam" id="PF01728"/>
    </source>
</evidence>
<reference evidence="2" key="1">
    <citation type="journal article" date="2017" name="Science">
        <title>Giant viruses with an expanded complement of translation system components.</title>
        <authorList>
            <person name="Schulz F."/>
            <person name="Yutin N."/>
            <person name="Ivanova N.N."/>
            <person name="Ortega D.R."/>
            <person name="Lee T.K."/>
            <person name="Vierheilig J."/>
            <person name="Daims H."/>
            <person name="Horn M."/>
            <person name="Wagner M."/>
            <person name="Jensen G.J."/>
            <person name="Kyrpides N.C."/>
            <person name="Koonin E.V."/>
            <person name="Woyke T."/>
        </authorList>
    </citation>
    <scope>NUCLEOTIDE SEQUENCE</scope>
    <source>
        <strain evidence="2">KNV1</strain>
    </source>
</reference>
<dbReference type="GO" id="GO:0032259">
    <property type="term" value="P:methylation"/>
    <property type="evidence" value="ECO:0007669"/>
    <property type="project" value="UniProtKB-KW"/>
</dbReference>
<keyword evidence="2" id="KW-0489">Methyltransferase</keyword>
<dbReference type="InterPro" id="IPR002877">
    <property type="entry name" value="RNA_MeTrfase_FtsJ_dom"/>
</dbReference>
<dbReference type="Pfam" id="PF01728">
    <property type="entry name" value="FtsJ"/>
    <property type="match status" value="1"/>
</dbReference>
<gene>
    <name evidence="2" type="ORF">Klosneuvirus_2_150</name>
</gene>
<dbReference type="PANTHER" id="PTHR16121:SF2">
    <property type="entry name" value="CAP-SPECIFIC MRNA (NUCLEOSIDE-2'-O-)-METHYLTRANSFERASE 2"/>
    <property type="match status" value="1"/>
</dbReference>
<dbReference type="EMBL" id="KY684109">
    <property type="protein sequence ID" value="ARF11714.1"/>
    <property type="molecule type" value="Genomic_DNA"/>
</dbReference>
<dbReference type="GO" id="GO:0006370">
    <property type="term" value="P:7-methylguanosine mRNA capping"/>
    <property type="evidence" value="ECO:0007669"/>
    <property type="project" value="TreeGrafter"/>
</dbReference>
<evidence type="ECO:0000313" key="2">
    <source>
        <dbReference type="EMBL" id="ARF11714.1"/>
    </source>
</evidence>
<name>A0A1V0SJ89_9VIRU</name>
<keyword evidence="2" id="KW-0808">Transferase</keyword>
<sequence>MLNRQIHLTDHQQKPYNYNQYDFYEQIYKLNDSRKFILNHLIFPNFELLKQDPEYKEIYVNDFRKHYYQNHLIDFKTEYQAFYPENYYYFWDVLNNFKIITKQSKIFIFHDADNNKIPLGHLEAVFRFCEDNFRYEDNEYYHIVTEKKHQDKNKKFMTINKNYKTYIINNNKIIKDFDCFINMSKDINTNFIMSGKIGNNTIIYLNDFFDCKEDEHLDKLINCYEKAYIYQPSLQDNLVTSVYLILLNFQGQKNKNNQTTLSIIRNNYYITYLEKITKLQNLLANEENVLISQSDLLEKWVIKNNLITTPTEYSNDLSYFKSNLNCQKDIKMINIKNFYHEKLHSNKRNLNKYKRVIDTKEQFVDNDLDHEIVDWNKLTDCIDLYKNLKKMIIWKHNAEAVNNVWLKFYELLVQENVIDNNVKKIKTFHIYETSGSSIFAFNHFIATHTNVEIFEWYARCPDYYDFKGRYNLLDIYPNNWIKSNQIDILKQDSRLKDIDIIICDPGMKITPDKFNEQESYMLLLILEQLYTSLQLLPLNKILITKIYLPLAESLSIQILYLLSLCFETVKVVKPLSSHASSSEIFCICYNYNGNIQDAINKNIKSILTKKDITLNIFETIPENFIEQIVHISDVLVVKQINSIKRSLYLRHYYYYDYDLQNSLSDTKEEKCIQWMEINKMKSISNKFKLITS</sequence>
<accession>A0A1V0SJ89</accession>
<dbReference type="PANTHER" id="PTHR16121">
    <property type="entry name" value="CAP-SPECIFIC MRNA (NUCLEOSIDE-2'-O-)-METHYLTRANSFERASE 1-RELATED"/>
    <property type="match status" value="1"/>
</dbReference>
<dbReference type="Gene3D" id="3.40.50.12760">
    <property type="match status" value="1"/>
</dbReference>
<feature type="domain" description="Ribosomal RNA methyltransferase FtsJ" evidence="1">
    <location>
        <begin position="480"/>
        <end position="591"/>
    </location>
</feature>
<dbReference type="GO" id="GO:0004483">
    <property type="term" value="F:methyltransferase cap1 activity"/>
    <property type="evidence" value="ECO:0007669"/>
    <property type="project" value="TreeGrafter"/>
</dbReference>
<protein>
    <submittedName>
        <fullName evidence="2">FtsJ-like methyltransferase</fullName>
    </submittedName>
</protein>
<organism evidence="2">
    <name type="scientific">Klosneuvirus KNV1</name>
    <dbReference type="NCBI Taxonomy" id="1977640"/>
    <lineage>
        <taxon>Viruses</taxon>
        <taxon>Varidnaviria</taxon>
        <taxon>Bamfordvirae</taxon>
        <taxon>Nucleocytoviricota</taxon>
        <taxon>Megaviricetes</taxon>
        <taxon>Imitervirales</taxon>
        <taxon>Mimiviridae</taxon>
        <taxon>Klosneuvirinae</taxon>
        <taxon>Klosneuvirus</taxon>
    </lineage>
</organism>